<dbReference type="RefSeq" id="WP_136863787.1">
    <property type="nucleotide sequence ID" value="NZ_SWCJ01000009.1"/>
</dbReference>
<comment type="caution">
    <text evidence="3">The sequence shown here is derived from an EMBL/GenBank/DDBJ whole genome shotgun (WGS) entry which is preliminary data.</text>
</comment>
<gene>
    <name evidence="3" type="ORF">FCL42_12640</name>
</gene>
<dbReference type="InterPro" id="IPR014048">
    <property type="entry name" value="MethylDNA_cys_MeTrfase_DNA-bd"/>
</dbReference>
<proteinExistence type="predicted"/>
<dbReference type="PANTHER" id="PTHR42942">
    <property type="entry name" value="6-O-METHYLGUANINE DNA METHYLTRANSFERASE"/>
    <property type="match status" value="1"/>
</dbReference>
<dbReference type="CDD" id="cd06445">
    <property type="entry name" value="ATase"/>
    <property type="match status" value="1"/>
</dbReference>
<dbReference type="PANTHER" id="PTHR42942:SF1">
    <property type="entry name" value="ALKYLTRANSFERASE-LIKE PROTEIN 1"/>
    <property type="match status" value="1"/>
</dbReference>
<dbReference type="EMBL" id="SWCJ01000009">
    <property type="protein sequence ID" value="TKB54238.1"/>
    <property type="molecule type" value="Genomic_DNA"/>
</dbReference>
<evidence type="ECO:0000313" key="4">
    <source>
        <dbReference type="Proteomes" id="UP000305675"/>
    </source>
</evidence>
<dbReference type="AlphaFoldDB" id="A0A4U1BLR6"/>
<dbReference type="InterPro" id="IPR036217">
    <property type="entry name" value="MethylDNA_cys_MeTrfase_DNAb"/>
</dbReference>
<dbReference type="EC" id="2.1.1.63" evidence="3"/>
<dbReference type="GO" id="GO:0032259">
    <property type="term" value="P:methylation"/>
    <property type="evidence" value="ECO:0007669"/>
    <property type="project" value="UniProtKB-KW"/>
</dbReference>
<sequence length="120" mass="13441">MTETETGSVPSKIERIWQVCQLIPEGRVVSYGQLADLAGLPGRARLAGTALKSTPKELTLPWHRVITASGKLAFAPGSEQFELQQLRLRQEGVLVNNGRVKMREFAWQPDLAELLWQLPY</sequence>
<dbReference type="OrthoDB" id="9132167at2"/>
<dbReference type="Pfam" id="PF01035">
    <property type="entry name" value="DNA_binding_1"/>
    <property type="match status" value="1"/>
</dbReference>
<dbReference type="Gene3D" id="1.10.10.10">
    <property type="entry name" value="Winged helix-like DNA-binding domain superfamily/Winged helix DNA-binding domain"/>
    <property type="match status" value="1"/>
</dbReference>
<evidence type="ECO:0000313" key="3">
    <source>
        <dbReference type="EMBL" id="TKB54238.1"/>
    </source>
</evidence>
<dbReference type="InterPro" id="IPR052520">
    <property type="entry name" value="ATL_DNA_repair"/>
</dbReference>
<protein>
    <submittedName>
        <fullName evidence="3">Methylated-DNA--[protein]-cysteine S-methyltransferase</fullName>
        <ecNumber evidence="3">2.1.1.63</ecNumber>
    </submittedName>
</protein>
<keyword evidence="4" id="KW-1185">Reference proteome</keyword>
<keyword evidence="3" id="KW-0808">Transferase</keyword>
<keyword evidence="1" id="KW-0227">DNA damage</keyword>
<accession>A0A4U1BLR6</accession>
<dbReference type="InterPro" id="IPR036388">
    <property type="entry name" value="WH-like_DNA-bd_sf"/>
</dbReference>
<dbReference type="GO" id="GO:0006281">
    <property type="term" value="P:DNA repair"/>
    <property type="evidence" value="ECO:0007669"/>
    <property type="project" value="InterPro"/>
</dbReference>
<dbReference type="SUPFAM" id="SSF46767">
    <property type="entry name" value="Methylated DNA-protein cysteine methyltransferase, C-terminal domain"/>
    <property type="match status" value="1"/>
</dbReference>
<feature type="domain" description="Methylated-DNA-[protein]-cysteine S-methyltransferase DNA binding" evidence="2">
    <location>
        <begin position="14"/>
        <end position="93"/>
    </location>
</feature>
<dbReference type="Proteomes" id="UP000305675">
    <property type="component" value="Unassembled WGS sequence"/>
</dbReference>
<keyword evidence="3" id="KW-0489">Methyltransferase</keyword>
<evidence type="ECO:0000259" key="2">
    <source>
        <dbReference type="Pfam" id="PF01035"/>
    </source>
</evidence>
<evidence type="ECO:0000256" key="1">
    <source>
        <dbReference type="ARBA" id="ARBA00022763"/>
    </source>
</evidence>
<reference evidence="3 4" key="1">
    <citation type="submission" date="2019-04" db="EMBL/GenBank/DDBJ databases">
        <authorList>
            <person name="Hwang J.C."/>
        </authorList>
    </citation>
    <scope>NUCLEOTIDE SEQUENCE [LARGE SCALE GENOMIC DNA]</scope>
    <source>
        <strain evidence="3 4">IMCC35002</strain>
    </source>
</reference>
<dbReference type="NCBIfam" id="TIGR00589">
    <property type="entry name" value="ogt"/>
    <property type="match status" value="1"/>
</dbReference>
<organism evidence="3 4">
    <name type="scientific">Ferrimonas aestuarii</name>
    <dbReference type="NCBI Taxonomy" id="2569539"/>
    <lineage>
        <taxon>Bacteria</taxon>
        <taxon>Pseudomonadati</taxon>
        <taxon>Pseudomonadota</taxon>
        <taxon>Gammaproteobacteria</taxon>
        <taxon>Alteromonadales</taxon>
        <taxon>Ferrimonadaceae</taxon>
        <taxon>Ferrimonas</taxon>
    </lineage>
</organism>
<name>A0A4U1BLR6_9GAMM</name>
<dbReference type="GO" id="GO:0003908">
    <property type="term" value="F:methylated-DNA-[protein]-cysteine S-methyltransferase activity"/>
    <property type="evidence" value="ECO:0007669"/>
    <property type="project" value="UniProtKB-EC"/>
</dbReference>